<protein>
    <recommendedName>
        <fullName evidence="4">Glycoside hydrolase family 65</fullName>
    </recommendedName>
</protein>
<dbReference type="InterPro" id="IPR008928">
    <property type="entry name" value="6-hairpin_glycosidase_sf"/>
</dbReference>
<evidence type="ECO:0000256" key="1">
    <source>
        <dbReference type="SAM" id="SignalP"/>
    </source>
</evidence>
<dbReference type="RefSeq" id="WP_131811805.1">
    <property type="nucleotide sequence ID" value="NZ_LSNE01000007.1"/>
</dbReference>
<dbReference type="InterPro" id="IPR012341">
    <property type="entry name" value="6hp_glycosidase-like_sf"/>
</dbReference>
<proteinExistence type="predicted"/>
<organism evidence="2 3">
    <name type="scientific">Paraglaciecola hydrolytica</name>
    <dbReference type="NCBI Taxonomy" id="1799789"/>
    <lineage>
        <taxon>Bacteria</taxon>
        <taxon>Pseudomonadati</taxon>
        <taxon>Pseudomonadota</taxon>
        <taxon>Gammaproteobacteria</taxon>
        <taxon>Alteromonadales</taxon>
        <taxon>Alteromonadaceae</taxon>
        <taxon>Paraglaciecola</taxon>
    </lineage>
</organism>
<keyword evidence="3" id="KW-1185">Reference proteome</keyword>
<accession>A0A135ZYQ0</accession>
<feature type="signal peptide" evidence="1">
    <location>
        <begin position="1"/>
        <end position="23"/>
    </location>
</feature>
<dbReference type="OrthoDB" id="127395at2"/>
<sequence>MPDFSKISIIMLFTLVMALSACSKNSSDEGRYTSHKIDRQALVSRHNPQLTHLDYSSPFTVGNGQFAFTADITGLQSLAADYFTQGIPLETKARWAWHSRVNPNNYQLDDANQHYQAYGRDADFPTNADTAAGQWLRQNPHDLPLARIALQYQGKPLQIEQLSAIEQRLDLWNGQLNSHYQLEGNKVDVMTIADAKTDSVAFTINSRLVAQGQLSIKLAFPRGYDLNVKNTPDLLWNEDSAHVTTIQYQDQHSAVLLRQVDDAQHWLKLSWQGQASLMQDQAHQYSLKIANSETDTQAFSLSVQFNPSDRDLVEQNTFAQISESAQKGWQDFWQSGAAIDFSGSTSVQAHELERRIILSQYLMAVQERAAIPAQETGLTSSSWYGKFHSEMSWWHSAHWALWGRSQYTETLLDWYVSHLDVARDTAKQRGLQGARWSKMLGPDGRESPGGNPLIIWNQPQPIDLAELVYQSKPEPQTLAKYAQLVDETAQALSSMLVWEEDQQRYSLLPPIWIAQEHYAVTESKNPSFELAYWRTALQTAQIWRQRLGQAPHPLWQQQIDQLAELPQKDGKYVAIETIPDTFDNIESRNDHPAMLAPWGLLQEQRVDRQTMLNTLDAVMNTWDFAERIWGWDYPMIAMTANMLNRPQIAIDALLMDAHNNHYLTNGHCPQFKVGLPVYLPANGALLAAVARMATTNVNLATLGFPANTEWQVKAEGFLPQ</sequence>
<dbReference type="STRING" id="1799789.AX660_17065"/>
<comment type="caution">
    <text evidence="2">The sequence shown here is derived from an EMBL/GenBank/DDBJ whole genome shotgun (WGS) entry which is preliminary data.</text>
</comment>
<reference evidence="3" key="1">
    <citation type="submission" date="2016-02" db="EMBL/GenBank/DDBJ databases">
        <authorList>
            <person name="Schultz-Johansen M."/>
            <person name="Glaring M.A."/>
            <person name="Bech P.K."/>
            <person name="Stougaard P."/>
        </authorList>
    </citation>
    <scope>NUCLEOTIDE SEQUENCE [LARGE SCALE GENOMIC DNA]</scope>
    <source>
        <strain evidence="3">S66</strain>
    </source>
</reference>
<feature type="chain" id="PRO_5007469155" description="Glycoside hydrolase family 65" evidence="1">
    <location>
        <begin position="24"/>
        <end position="720"/>
    </location>
</feature>
<evidence type="ECO:0008006" key="4">
    <source>
        <dbReference type="Google" id="ProtNLM"/>
    </source>
</evidence>
<evidence type="ECO:0000313" key="2">
    <source>
        <dbReference type="EMBL" id="KXI28097.1"/>
    </source>
</evidence>
<dbReference type="SUPFAM" id="SSF48208">
    <property type="entry name" value="Six-hairpin glycosidases"/>
    <property type="match status" value="1"/>
</dbReference>
<name>A0A135ZYQ0_9ALTE</name>
<dbReference type="PROSITE" id="PS51257">
    <property type="entry name" value="PROKAR_LIPOPROTEIN"/>
    <property type="match status" value="1"/>
</dbReference>
<dbReference type="Gene3D" id="1.50.10.10">
    <property type="match status" value="1"/>
</dbReference>
<gene>
    <name evidence="2" type="ORF">AX660_17065</name>
</gene>
<dbReference type="GO" id="GO:0005975">
    <property type="term" value="P:carbohydrate metabolic process"/>
    <property type="evidence" value="ECO:0007669"/>
    <property type="project" value="InterPro"/>
</dbReference>
<evidence type="ECO:0000313" key="3">
    <source>
        <dbReference type="Proteomes" id="UP000070299"/>
    </source>
</evidence>
<dbReference type="AlphaFoldDB" id="A0A135ZYQ0"/>
<keyword evidence="1" id="KW-0732">Signal</keyword>
<dbReference type="Proteomes" id="UP000070299">
    <property type="component" value="Unassembled WGS sequence"/>
</dbReference>
<dbReference type="EMBL" id="LSNE01000007">
    <property type="protein sequence ID" value="KXI28097.1"/>
    <property type="molecule type" value="Genomic_DNA"/>
</dbReference>